<comment type="similarity">
    <text evidence="1">Belongs to the LytR/CpsA/Psr (LCP) family.</text>
</comment>
<accession>A0ABW3D5I5</accession>
<sequence length="335" mass="37609">MAKKIKWIIVSLFVPILLIAGYYGYSIITFGMQIQKGAKEMGYSEVKQDNGGKEQVDKEVIPEWEGKERVNILLLGADGREEGDHGRSDTIMVLSIDPVSKKAHLFSILRDTYVEIPGHGHSRINSAFAYGGPELTMKVVGNLMGLPIHYYFYVELDSFIALVDAIGGVDLYVEKDMKYTDTADKQEYQIDLKEGMQHLDGNKALQYVRFRKDALSDYARTERQRKFLKAVADKMQSTSTLVNVPNILNKIAPYIETNMDLSSMIKLAVLGYKIKANSMVTEQIPPMDLLREETINGAAVLTVDQKRLRAFIEGLFQADEVGPGHTEEPLAPNPR</sequence>
<dbReference type="InterPro" id="IPR050922">
    <property type="entry name" value="LytR/CpsA/Psr_CW_biosynth"/>
</dbReference>
<gene>
    <name evidence="4" type="ORF">ACFQ03_05455</name>
</gene>
<proteinExistence type="inferred from homology"/>
<dbReference type="InterPro" id="IPR004474">
    <property type="entry name" value="LytR_CpsA_psr"/>
</dbReference>
<keyword evidence="2" id="KW-0812">Transmembrane</keyword>
<feature type="transmembrane region" description="Helical" evidence="2">
    <location>
        <begin position="7"/>
        <end position="25"/>
    </location>
</feature>
<keyword evidence="2" id="KW-1133">Transmembrane helix</keyword>
<comment type="caution">
    <text evidence="4">The sequence shown here is derived from an EMBL/GenBank/DDBJ whole genome shotgun (WGS) entry which is preliminary data.</text>
</comment>
<keyword evidence="2" id="KW-0472">Membrane</keyword>
<keyword evidence="5" id="KW-1185">Reference proteome</keyword>
<dbReference type="EMBL" id="JBHTIU010000016">
    <property type="protein sequence ID" value="MFD0868587.1"/>
    <property type="molecule type" value="Genomic_DNA"/>
</dbReference>
<evidence type="ECO:0000256" key="1">
    <source>
        <dbReference type="ARBA" id="ARBA00006068"/>
    </source>
</evidence>
<dbReference type="Pfam" id="PF03816">
    <property type="entry name" value="LytR_cpsA_psr"/>
    <property type="match status" value="1"/>
</dbReference>
<dbReference type="Proteomes" id="UP001597120">
    <property type="component" value="Unassembled WGS sequence"/>
</dbReference>
<organism evidence="4 5">
    <name type="scientific">Paenibacillus residui</name>
    <dbReference type="NCBI Taxonomy" id="629724"/>
    <lineage>
        <taxon>Bacteria</taxon>
        <taxon>Bacillati</taxon>
        <taxon>Bacillota</taxon>
        <taxon>Bacilli</taxon>
        <taxon>Bacillales</taxon>
        <taxon>Paenibacillaceae</taxon>
        <taxon>Paenibacillus</taxon>
    </lineage>
</organism>
<dbReference type="PANTHER" id="PTHR33392">
    <property type="entry name" value="POLYISOPRENYL-TEICHOIC ACID--PEPTIDOGLYCAN TEICHOIC ACID TRANSFERASE TAGU"/>
    <property type="match status" value="1"/>
</dbReference>
<dbReference type="Gene3D" id="3.40.630.190">
    <property type="entry name" value="LCP protein"/>
    <property type="match status" value="1"/>
</dbReference>
<reference evidence="5" key="1">
    <citation type="journal article" date="2019" name="Int. J. Syst. Evol. Microbiol.">
        <title>The Global Catalogue of Microorganisms (GCM) 10K type strain sequencing project: providing services to taxonomists for standard genome sequencing and annotation.</title>
        <authorList>
            <consortium name="The Broad Institute Genomics Platform"/>
            <consortium name="The Broad Institute Genome Sequencing Center for Infectious Disease"/>
            <person name="Wu L."/>
            <person name="Ma J."/>
        </authorList>
    </citation>
    <scope>NUCLEOTIDE SEQUENCE [LARGE SCALE GENOMIC DNA]</scope>
    <source>
        <strain evidence="5">CCUG 57263</strain>
    </source>
</reference>
<evidence type="ECO:0000313" key="5">
    <source>
        <dbReference type="Proteomes" id="UP001597120"/>
    </source>
</evidence>
<feature type="domain" description="Cell envelope-related transcriptional attenuator" evidence="3">
    <location>
        <begin position="87"/>
        <end position="236"/>
    </location>
</feature>
<evidence type="ECO:0000259" key="3">
    <source>
        <dbReference type="Pfam" id="PF03816"/>
    </source>
</evidence>
<name>A0ABW3D5I5_9BACL</name>
<evidence type="ECO:0000313" key="4">
    <source>
        <dbReference type="EMBL" id="MFD0868587.1"/>
    </source>
</evidence>
<evidence type="ECO:0000256" key="2">
    <source>
        <dbReference type="SAM" id="Phobius"/>
    </source>
</evidence>
<dbReference type="RefSeq" id="WP_144932896.1">
    <property type="nucleotide sequence ID" value="NZ_JBHTIU010000016.1"/>
</dbReference>
<protein>
    <submittedName>
        <fullName evidence="4">LCP family protein</fullName>
    </submittedName>
</protein>
<dbReference type="PANTHER" id="PTHR33392:SF6">
    <property type="entry name" value="POLYISOPRENYL-TEICHOIC ACID--PEPTIDOGLYCAN TEICHOIC ACID TRANSFERASE TAGU"/>
    <property type="match status" value="1"/>
</dbReference>
<dbReference type="NCBIfam" id="TIGR00350">
    <property type="entry name" value="lytR_cpsA_psr"/>
    <property type="match status" value="1"/>
</dbReference>